<feature type="transmembrane region" description="Helical" evidence="1">
    <location>
        <begin position="97"/>
        <end position="116"/>
    </location>
</feature>
<feature type="transmembrane region" description="Helical" evidence="1">
    <location>
        <begin position="297"/>
        <end position="314"/>
    </location>
</feature>
<dbReference type="EMBL" id="LT629701">
    <property type="protein sequence ID" value="SDM52064.1"/>
    <property type="molecule type" value="Genomic_DNA"/>
</dbReference>
<proteinExistence type="predicted"/>
<evidence type="ECO:0008006" key="4">
    <source>
        <dbReference type="Google" id="ProtNLM"/>
    </source>
</evidence>
<dbReference type="RefSeq" id="WP_043814138.1">
    <property type="nucleotide sequence ID" value="NZ_JOEF01000043.1"/>
</dbReference>
<dbReference type="AlphaFoldDB" id="A0A1G9TXE3"/>
<feature type="transmembrane region" description="Helical" evidence="1">
    <location>
        <begin position="226"/>
        <end position="247"/>
    </location>
</feature>
<organism evidence="2 3">
    <name type="scientific">Allokutzneria albata</name>
    <name type="common">Kibdelosporangium albatum</name>
    <dbReference type="NCBI Taxonomy" id="211114"/>
    <lineage>
        <taxon>Bacteria</taxon>
        <taxon>Bacillati</taxon>
        <taxon>Actinomycetota</taxon>
        <taxon>Actinomycetes</taxon>
        <taxon>Pseudonocardiales</taxon>
        <taxon>Pseudonocardiaceae</taxon>
        <taxon>Allokutzneria</taxon>
    </lineage>
</organism>
<feature type="transmembrane region" description="Helical" evidence="1">
    <location>
        <begin position="394"/>
        <end position="412"/>
    </location>
</feature>
<dbReference type="STRING" id="211114.SAMN04489726_2031"/>
<feature type="transmembrane region" description="Helical" evidence="1">
    <location>
        <begin position="197"/>
        <end position="214"/>
    </location>
</feature>
<dbReference type="eggNOG" id="COG0463">
    <property type="taxonomic scope" value="Bacteria"/>
</dbReference>
<feature type="transmembrane region" description="Helical" evidence="1">
    <location>
        <begin position="128"/>
        <end position="144"/>
    </location>
</feature>
<feature type="transmembrane region" description="Helical" evidence="1">
    <location>
        <begin position="321"/>
        <end position="343"/>
    </location>
</feature>
<evidence type="ECO:0000313" key="2">
    <source>
        <dbReference type="EMBL" id="SDM52064.1"/>
    </source>
</evidence>
<sequence length="563" mass="60776">MSRFNRFLPALVYLPLAVFVYLHLWRSPANSYLTFSGQDQNMFEWFFASAAKAVTDFGNPLHSELQNYPLGVNMMANTTVLGLGVPLAPITLLFGPTTTWTVVLTGSLAGTAWAWCHVMTKEFGYSRAGALVGGGFCGFAPSVISHGNGHPNFVALFVLPFIVARALRIARGARPVRDGVILGLLVTYQIFIGEEPLLLCMVTLVIALLVHAAVRPAEVRPMLRPLAKGFGVAAGLSIVVCAVPLWWQFFGPQSYASLRHGGGNDVAALTTFATKTFAGNKMDAAVLSMNRTEENAFFGWPLVVFVIVLAIVLWRVTTARTLAITTAVMALLSFGAVVVVYGTETVPGPWALLGGLPLFESVLPSRFAMACVPLIGLLLALATDHLAGVGKHRVLWFGMITAVLLPIAPTPLDTFGRPKPPAFFADGTWRDWVDDGSVVVVPLPDPGDARALSWQARTGMGFRLAEGYFVGPAGPDRAGTYGAVRRPTSELLAKVRGSDEVPITEADRENMLRDLRYWAADVVVLSPEERSGRVGRAVADLLRRDSVYVGGVWVWDVRSLVPA</sequence>
<keyword evidence="1" id="KW-0812">Transmembrane</keyword>
<accession>A0A1G9TXE3</accession>
<dbReference type="Proteomes" id="UP000183376">
    <property type="component" value="Chromosome I"/>
</dbReference>
<gene>
    <name evidence="2" type="ORF">SAMN04489726_2031</name>
</gene>
<protein>
    <recommendedName>
        <fullName evidence="4">Glycosyl transferase</fullName>
    </recommendedName>
</protein>
<keyword evidence="3" id="KW-1185">Reference proteome</keyword>
<keyword evidence="1" id="KW-0472">Membrane</keyword>
<evidence type="ECO:0000256" key="1">
    <source>
        <dbReference type="SAM" id="Phobius"/>
    </source>
</evidence>
<feature type="transmembrane region" description="Helical" evidence="1">
    <location>
        <begin position="7"/>
        <end position="25"/>
    </location>
</feature>
<dbReference type="OrthoDB" id="2369748at2"/>
<name>A0A1G9TXE3_ALLAB</name>
<feature type="transmembrane region" description="Helical" evidence="1">
    <location>
        <begin position="363"/>
        <end position="382"/>
    </location>
</feature>
<keyword evidence="1" id="KW-1133">Transmembrane helix</keyword>
<reference evidence="2 3" key="1">
    <citation type="submission" date="2016-10" db="EMBL/GenBank/DDBJ databases">
        <authorList>
            <person name="de Groot N.N."/>
        </authorList>
    </citation>
    <scope>NUCLEOTIDE SEQUENCE [LARGE SCALE GENOMIC DNA]</scope>
    <source>
        <strain evidence="2 3">DSM 44149</strain>
    </source>
</reference>
<evidence type="ECO:0000313" key="3">
    <source>
        <dbReference type="Proteomes" id="UP000183376"/>
    </source>
</evidence>